<dbReference type="GO" id="GO:0010506">
    <property type="term" value="P:regulation of autophagy"/>
    <property type="evidence" value="ECO:0007669"/>
    <property type="project" value="InterPro"/>
</dbReference>
<gene>
    <name evidence="6" type="ORF">LSP00402_LOCUS11255</name>
</gene>
<evidence type="ECO:0000256" key="1">
    <source>
        <dbReference type="ARBA" id="ARBA00022679"/>
    </source>
</evidence>
<keyword evidence="2" id="KW-0547">Nucleotide-binding</keyword>
<reference evidence="6" key="1">
    <citation type="submission" date="2021-01" db="EMBL/GenBank/DDBJ databases">
        <authorList>
            <person name="Corre E."/>
            <person name="Pelletier E."/>
            <person name="Niang G."/>
            <person name="Scheremetjew M."/>
            <person name="Finn R."/>
            <person name="Kale V."/>
            <person name="Holt S."/>
            <person name="Cochrane G."/>
            <person name="Meng A."/>
            <person name="Brown T."/>
            <person name="Cohen L."/>
        </authorList>
    </citation>
    <scope>NUCLEOTIDE SEQUENCE</scope>
    <source>
        <strain evidence="6">CCMP622</strain>
    </source>
</reference>
<dbReference type="CDD" id="cd00180">
    <property type="entry name" value="PKc"/>
    <property type="match status" value="1"/>
</dbReference>
<evidence type="ECO:0000313" key="6">
    <source>
        <dbReference type="EMBL" id="CAD9766615.1"/>
    </source>
</evidence>
<dbReference type="GO" id="GO:0004674">
    <property type="term" value="F:protein serine/threonine kinase activity"/>
    <property type="evidence" value="ECO:0007669"/>
    <property type="project" value="InterPro"/>
</dbReference>
<dbReference type="GO" id="GO:0000407">
    <property type="term" value="C:phagophore assembly site"/>
    <property type="evidence" value="ECO:0007669"/>
    <property type="project" value="TreeGrafter"/>
</dbReference>
<organism evidence="6">
    <name type="scientific">Lotharella oceanica</name>
    <dbReference type="NCBI Taxonomy" id="641309"/>
    <lineage>
        <taxon>Eukaryota</taxon>
        <taxon>Sar</taxon>
        <taxon>Rhizaria</taxon>
        <taxon>Cercozoa</taxon>
        <taxon>Chlorarachniophyceae</taxon>
        <taxon>Lotharella</taxon>
    </lineage>
</organism>
<dbReference type="InterPro" id="IPR045269">
    <property type="entry name" value="Atg1-like"/>
</dbReference>
<proteinExistence type="predicted"/>
<evidence type="ECO:0000256" key="3">
    <source>
        <dbReference type="ARBA" id="ARBA00022777"/>
    </source>
</evidence>
<feature type="domain" description="Protein kinase" evidence="5">
    <location>
        <begin position="1"/>
        <end position="239"/>
    </location>
</feature>
<dbReference type="Gene3D" id="1.10.510.10">
    <property type="entry name" value="Transferase(Phosphotransferase) domain 1"/>
    <property type="match status" value="1"/>
</dbReference>
<dbReference type="GO" id="GO:0000045">
    <property type="term" value="P:autophagosome assembly"/>
    <property type="evidence" value="ECO:0007669"/>
    <property type="project" value="TreeGrafter"/>
</dbReference>
<dbReference type="InterPro" id="IPR008271">
    <property type="entry name" value="Ser/Thr_kinase_AS"/>
</dbReference>
<dbReference type="SUPFAM" id="SSF56112">
    <property type="entry name" value="Protein kinase-like (PK-like)"/>
    <property type="match status" value="1"/>
</dbReference>
<evidence type="ECO:0000256" key="4">
    <source>
        <dbReference type="ARBA" id="ARBA00022840"/>
    </source>
</evidence>
<dbReference type="PROSITE" id="PS00108">
    <property type="entry name" value="PROTEIN_KINASE_ST"/>
    <property type="match status" value="1"/>
</dbReference>
<dbReference type="GO" id="GO:0005829">
    <property type="term" value="C:cytosol"/>
    <property type="evidence" value="ECO:0007669"/>
    <property type="project" value="TreeGrafter"/>
</dbReference>
<protein>
    <recommendedName>
        <fullName evidence="5">Protein kinase domain-containing protein</fullName>
    </recommendedName>
</protein>
<evidence type="ECO:0000259" key="5">
    <source>
        <dbReference type="PROSITE" id="PS50011"/>
    </source>
</evidence>
<keyword evidence="4" id="KW-0067">ATP-binding</keyword>
<dbReference type="GO" id="GO:0016020">
    <property type="term" value="C:membrane"/>
    <property type="evidence" value="ECO:0007669"/>
    <property type="project" value="TreeGrafter"/>
</dbReference>
<dbReference type="GO" id="GO:0005776">
    <property type="term" value="C:autophagosome"/>
    <property type="evidence" value="ECO:0007669"/>
    <property type="project" value="TreeGrafter"/>
</dbReference>
<dbReference type="PROSITE" id="PS50011">
    <property type="entry name" value="PROTEIN_KINASE_DOM"/>
    <property type="match status" value="1"/>
</dbReference>
<dbReference type="PANTHER" id="PTHR24348:SF22">
    <property type="entry name" value="NON-SPECIFIC SERINE_THREONINE PROTEIN KINASE"/>
    <property type="match status" value="1"/>
</dbReference>
<dbReference type="AlphaFoldDB" id="A0A7S2TRP2"/>
<accession>A0A7S2TRP2</accession>
<dbReference type="EMBL" id="HBHP01018126">
    <property type="protein sequence ID" value="CAD9766615.1"/>
    <property type="molecule type" value="Transcribed_RNA"/>
</dbReference>
<sequence length="392" mass="44459">MHCGDRNAQKALVLALLSTTEKLKHSNIVRFIGFSELVNDGNLKLLIIMERANSDLKKIIDRTMLEISEVVNCIRQVLKALVCLHSQNPRIAHRDLKPSNILVFFEKNRITYKVADFGVSALVDHTTTGTFTGTELYMAPEVLMREKSNERADVFSLGVITWQLTSGLHPNIAGLTLKKEIIEEMKKNNWPIWEPTGRKHEELMHISKVSCEYDRKKRPDSKSILEKVNQIATTNAPFSSVAKLVAFSGDSVEMVTKDRPQETFCAKFCFKGHLFQKNIVELVLQVTTDSKGRTIGTDIRLPDDIKPENESTFEIEIIARSVNDIETLHKQYLECMHDHGAGKIRISISGRRKSISERCAAPTHGKLYFSNLSPVENLRQNWFAVNPLDEET</sequence>
<name>A0A7S2TRP2_9EUKA</name>
<keyword evidence="1" id="KW-0808">Transferase</keyword>
<dbReference type="GO" id="GO:0005524">
    <property type="term" value="F:ATP binding"/>
    <property type="evidence" value="ECO:0007669"/>
    <property type="project" value="UniProtKB-KW"/>
</dbReference>
<dbReference type="SMART" id="SM00220">
    <property type="entry name" value="S_TKc"/>
    <property type="match status" value="1"/>
</dbReference>
<keyword evidence="3" id="KW-0418">Kinase</keyword>
<dbReference type="InterPro" id="IPR011009">
    <property type="entry name" value="Kinase-like_dom_sf"/>
</dbReference>
<dbReference type="Pfam" id="PF00069">
    <property type="entry name" value="Pkinase"/>
    <property type="match status" value="1"/>
</dbReference>
<dbReference type="PANTHER" id="PTHR24348">
    <property type="entry name" value="SERINE/THREONINE-PROTEIN KINASE UNC-51-RELATED"/>
    <property type="match status" value="1"/>
</dbReference>
<evidence type="ECO:0000256" key="2">
    <source>
        <dbReference type="ARBA" id="ARBA00022741"/>
    </source>
</evidence>
<dbReference type="InterPro" id="IPR000719">
    <property type="entry name" value="Prot_kinase_dom"/>
</dbReference>